<evidence type="ECO:0000259" key="2">
    <source>
        <dbReference type="Pfam" id="PF07486"/>
    </source>
</evidence>
<feature type="signal peptide" evidence="1">
    <location>
        <begin position="1"/>
        <end position="23"/>
    </location>
</feature>
<sequence length="236" mass="25791">MRTRLFRRAPGLVALGLLTGLSACSRLSHLTEEDCLTRAMYFESNRTSHDGMLAVGTVVMNRKASGRYPRSVCGIVGQKNQFAPGVLTKPMAQGKDLARKTAREVLRGARHTEVGRRAMFFHTAGYSYPYNNMHYVAIAGGNAFYEKRRNPTQTQEDVARRGDRLIYEPPVREAARQRVIATRIADAAPMPAATAGQPILLEPLPAPTPAQTLGTLSEVPLPAITIEQAIAGEGLY</sequence>
<keyword evidence="1" id="KW-0732">Signal</keyword>
<evidence type="ECO:0000313" key="4">
    <source>
        <dbReference type="Proteomes" id="UP000644699"/>
    </source>
</evidence>
<protein>
    <recommendedName>
        <fullName evidence="2">Cell wall hydrolase SleB domain-containing protein</fullName>
    </recommendedName>
</protein>
<dbReference type="AlphaFoldDB" id="A0A916ZUP3"/>
<dbReference type="RefSeq" id="WP_373289003.1">
    <property type="nucleotide sequence ID" value="NZ_BMIQ01000006.1"/>
</dbReference>
<dbReference type="Gene3D" id="1.10.10.2520">
    <property type="entry name" value="Cell wall hydrolase SleB, domain 1"/>
    <property type="match status" value="1"/>
</dbReference>
<dbReference type="Pfam" id="PF07486">
    <property type="entry name" value="Hydrolase_2"/>
    <property type="match status" value="1"/>
</dbReference>
<accession>A0A916ZUP3</accession>
<comment type="caution">
    <text evidence="3">The sequence shown here is derived from an EMBL/GenBank/DDBJ whole genome shotgun (WGS) entry which is preliminary data.</text>
</comment>
<feature type="chain" id="PRO_5037242038" description="Cell wall hydrolase SleB domain-containing protein" evidence="1">
    <location>
        <begin position="24"/>
        <end position="236"/>
    </location>
</feature>
<organism evidence="3 4">
    <name type="scientific">Aureimonas endophytica</name>
    <dbReference type="NCBI Taxonomy" id="2027858"/>
    <lineage>
        <taxon>Bacteria</taxon>
        <taxon>Pseudomonadati</taxon>
        <taxon>Pseudomonadota</taxon>
        <taxon>Alphaproteobacteria</taxon>
        <taxon>Hyphomicrobiales</taxon>
        <taxon>Aurantimonadaceae</taxon>
        <taxon>Aureimonas</taxon>
    </lineage>
</organism>
<reference evidence="3" key="2">
    <citation type="submission" date="2020-09" db="EMBL/GenBank/DDBJ databases">
        <authorList>
            <person name="Sun Q."/>
            <person name="Zhou Y."/>
        </authorList>
    </citation>
    <scope>NUCLEOTIDE SEQUENCE</scope>
    <source>
        <strain evidence="3">CGMCC 1.15367</strain>
    </source>
</reference>
<dbReference type="InterPro" id="IPR011105">
    <property type="entry name" value="Cell_wall_hydrolase_SleB"/>
</dbReference>
<dbReference type="EMBL" id="BMIQ01000006">
    <property type="protein sequence ID" value="GGE13677.1"/>
    <property type="molecule type" value="Genomic_DNA"/>
</dbReference>
<dbReference type="GO" id="GO:0016787">
    <property type="term" value="F:hydrolase activity"/>
    <property type="evidence" value="ECO:0007669"/>
    <property type="project" value="InterPro"/>
</dbReference>
<proteinExistence type="predicted"/>
<feature type="domain" description="Cell wall hydrolase SleB" evidence="2">
    <location>
        <begin position="48"/>
        <end position="145"/>
    </location>
</feature>
<dbReference type="Proteomes" id="UP000644699">
    <property type="component" value="Unassembled WGS sequence"/>
</dbReference>
<keyword evidence="4" id="KW-1185">Reference proteome</keyword>
<reference evidence="3" key="1">
    <citation type="journal article" date="2014" name="Int. J. Syst. Evol. Microbiol.">
        <title>Complete genome sequence of Corynebacterium casei LMG S-19264T (=DSM 44701T), isolated from a smear-ripened cheese.</title>
        <authorList>
            <consortium name="US DOE Joint Genome Institute (JGI-PGF)"/>
            <person name="Walter F."/>
            <person name="Albersmeier A."/>
            <person name="Kalinowski J."/>
            <person name="Ruckert C."/>
        </authorList>
    </citation>
    <scope>NUCLEOTIDE SEQUENCE</scope>
    <source>
        <strain evidence="3">CGMCC 1.15367</strain>
    </source>
</reference>
<gene>
    <name evidence="3" type="ORF">GCM10011390_35980</name>
</gene>
<evidence type="ECO:0000256" key="1">
    <source>
        <dbReference type="SAM" id="SignalP"/>
    </source>
</evidence>
<name>A0A916ZUP3_9HYPH</name>
<dbReference type="InterPro" id="IPR042047">
    <property type="entry name" value="SleB_dom1"/>
</dbReference>
<evidence type="ECO:0000313" key="3">
    <source>
        <dbReference type="EMBL" id="GGE13677.1"/>
    </source>
</evidence>
<dbReference type="PROSITE" id="PS51257">
    <property type="entry name" value="PROKAR_LIPOPROTEIN"/>
    <property type="match status" value="1"/>
</dbReference>